<name>A0ABD2J8U4_9BILA</name>
<evidence type="ECO:0000313" key="2">
    <source>
        <dbReference type="EMBL" id="KAL3086987.1"/>
    </source>
</evidence>
<accession>A0ABD2J8U4</accession>
<sequence length="143" mass="16356">MRRQCCSCCCAIVVIFSIFTAFLKFNSIDAGCTGSREKPLERFPNRIEWHDYCRSIGQQFCNIYLFQPCIISARTGECEAPNLKAELDLTPNETWDKFCENIQPARCTETMISPCHWNTYTSGESECVAKGSARIFVEYTYGK</sequence>
<evidence type="ECO:0000313" key="3">
    <source>
        <dbReference type="Proteomes" id="UP001620626"/>
    </source>
</evidence>
<dbReference type="EMBL" id="JBICBT010001025">
    <property type="protein sequence ID" value="KAL3086987.1"/>
    <property type="molecule type" value="Genomic_DNA"/>
</dbReference>
<gene>
    <name evidence="2" type="ORF">niasHT_025511</name>
</gene>
<proteinExistence type="predicted"/>
<dbReference type="Proteomes" id="UP001620626">
    <property type="component" value="Unassembled WGS sequence"/>
</dbReference>
<feature type="chain" id="PRO_5044835555" evidence="1">
    <location>
        <begin position="31"/>
        <end position="143"/>
    </location>
</feature>
<feature type="signal peptide" evidence="1">
    <location>
        <begin position="1"/>
        <end position="30"/>
    </location>
</feature>
<keyword evidence="1" id="KW-0732">Signal</keyword>
<organism evidence="2 3">
    <name type="scientific">Heterodera trifolii</name>
    <dbReference type="NCBI Taxonomy" id="157864"/>
    <lineage>
        <taxon>Eukaryota</taxon>
        <taxon>Metazoa</taxon>
        <taxon>Ecdysozoa</taxon>
        <taxon>Nematoda</taxon>
        <taxon>Chromadorea</taxon>
        <taxon>Rhabditida</taxon>
        <taxon>Tylenchina</taxon>
        <taxon>Tylenchomorpha</taxon>
        <taxon>Tylenchoidea</taxon>
        <taxon>Heteroderidae</taxon>
        <taxon>Heteroderinae</taxon>
        <taxon>Heterodera</taxon>
    </lineage>
</organism>
<protein>
    <submittedName>
        <fullName evidence="2">Uncharacterized protein</fullName>
    </submittedName>
</protein>
<comment type="caution">
    <text evidence="2">The sequence shown here is derived from an EMBL/GenBank/DDBJ whole genome shotgun (WGS) entry which is preliminary data.</text>
</comment>
<keyword evidence="3" id="KW-1185">Reference proteome</keyword>
<reference evidence="2 3" key="1">
    <citation type="submission" date="2024-10" db="EMBL/GenBank/DDBJ databases">
        <authorList>
            <person name="Kim D."/>
        </authorList>
    </citation>
    <scope>NUCLEOTIDE SEQUENCE [LARGE SCALE GENOMIC DNA]</scope>
    <source>
        <strain evidence="2">BH-2024</strain>
    </source>
</reference>
<evidence type="ECO:0000256" key="1">
    <source>
        <dbReference type="SAM" id="SignalP"/>
    </source>
</evidence>
<dbReference type="AlphaFoldDB" id="A0ABD2J8U4"/>